<feature type="transmembrane region" description="Helical" evidence="19">
    <location>
        <begin position="62"/>
        <end position="80"/>
    </location>
</feature>
<dbReference type="RefSeq" id="WP_006285959.1">
    <property type="nucleotide sequence ID" value="NZ_BALG01000104.1"/>
</dbReference>
<name>M9M564_PAEPP</name>
<dbReference type="Proteomes" id="UP000029453">
    <property type="component" value="Unassembled WGS sequence"/>
</dbReference>
<proteinExistence type="inferred from homology"/>
<dbReference type="OrthoDB" id="9794626at2"/>
<evidence type="ECO:0000256" key="16">
    <source>
        <dbReference type="ARBA" id="ARBA00032853"/>
    </source>
</evidence>
<evidence type="ECO:0000256" key="1">
    <source>
        <dbReference type="ARBA" id="ARBA00001946"/>
    </source>
</evidence>
<comment type="similarity">
    <text evidence="4 19">Belongs to the CobS family.</text>
</comment>
<keyword evidence="9 19" id="KW-0808">Transferase</keyword>
<evidence type="ECO:0000256" key="12">
    <source>
        <dbReference type="ARBA" id="ARBA00022989"/>
    </source>
</evidence>
<evidence type="ECO:0000256" key="4">
    <source>
        <dbReference type="ARBA" id="ARBA00010561"/>
    </source>
</evidence>
<dbReference type="GO" id="GO:0005886">
    <property type="term" value="C:plasma membrane"/>
    <property type="evidence" value="ECO:0007669"/>
    <property type="project" value="UniProtKB-SubCell"/>
</dbReference>
<feature type="transmembrane region" description="Helical" evidence="19">
    <location>
        <begin position="36"/>
        <end position="56"/>
    </location>
</feature>
<keyword evidence="8 19" id="KW-0169">Cobalamin biosynthesis</keyword>
<evidence type="ECO:0000256" key="17">
    <source>
        <dbReference type="ARBA" id="ARBA00048623"/>
    </source>
</evidence>
<evidence type="ECO:0000256" key="15">
    <source>
        <dbReference type="ARBA" id="ARBA00032605"/>
    </source>
</evidence>
<evidence type="ECO:0000256" key="13">
    <source>
        <dbReference type="ARBA" id="ARBA00023136"/>
    </source>
</evidence>
<gene>
    <name evidence="19" type="primary">cobS</name>
    <name evidence="20" type="ORF">PPOP_1850</name>
</gene>
<keyword evidence="11 19" id="KW-0460">Magnesium</keyword>
<keyword evidence="12 19" id="KW-1133">Transmembrane helix</keyword>
<protein>
    <recommendedName>
        <fullName evidence="6 19">Adenosylcobinamide-GDP ribazoletransferase</fullName>
        <ecNumber evidence="5 19">2.7.8.26</ecNumber>
    </recommendedName>
    <alternativeName>
        <fullName evidence="16 19">Cobalamin synthase</fullName>
    </alternativeName>
    <alternativeName>
        <fullName evidence="15 19">Cobalamin-5'-phosphate synthase</fullName>
    </alternativeName>
</protein>
<dbReference type="InterPro" id="IPR003805">
    <property type="entry name" value="CobS"/>
</dbReference>
<dbReference type="GO" id="GO:0051073">
    <property type="term" value="F:adenosylcobinamide-GDP ribazoletransferase activity"/>
    <property type="evidence" value="ECO:0007669"/>
    <property type="project" value="UniProtKB-UniRule"/>
</dbReference>
<evidence type="ECO:0000256" key="11">
    <source>
        <dbReference type="ARBA" id="ARBA00022842"/>
    </source>
</evidence>
<evidence type="ECO:0000256" key="8">
    <source>
        <dbReference type="ARBA" id="ARBA00022573"/>
    </source>
</evidence>
<evidence type="ECO:0000256" key="5">
    <source>
        <dbReference type="ARBA" id="ARBA00013200"/>
    </source>
</evidence>
<organism evidence="20 21">
    <name type="scientific">Paenibacillus popilliae ATCC 14706</name>
    <dbReference type="NCBI Taxonomy" id="1212764"/>
    <lineage>
        <taxon>Bacteria</taxon>
        <taxon>Bacillati</taxon>
        <taxon>Bacillota</taxon>
        <taxon>Bacilli</taxon>
        <taxon>Bacillales</taxon>
        <taxon>Paenibacillaceae</taxon>
        <taxon>Paenibacillus</taxon>
    </lineage>
</organism>
<keyword evidence="10 19" id="KW-0812">Transmembrane</keyword>
<comment type="caution">
    <text evidence="20">The sequence shown here is derived from an EMBL/GenBank/DDBJ whole genome shotgun (WGS) entry which is preliminary data.</text>
</comment>
<evidence type="ECO:0000313" key="20">
    <source>
        <dbReference type="EMBL" id="GAC42493.1"/>
    </source>
</evidence>
<dbReference type="AlphaFoldDB" id="M9M564"/>
<evidence type="ECO:0000256" key="14">
    <source>
        <dbReference type="ARBA" id="ARBA00025228"/>
    </source>
</evidence>
<dbReference type="PANTHER" id="PTHR34148:SF1">
    <property type="entry name" value="ADENOSYLCOBINAMIDE-GDP RIBAZOLETRANSFERASE"/>
    <property type="match status" value="1"/>
</dbReference>
<comment type="catalytic activity">
    <reaction evidence="17 19">
        <text>alpha-ribazole + adenosylcob(III)inamide-GDP = adenosylcob(III)alamin + GMP + H(+)</text>
        <dbReference type="Rhea" id="RHEA:16049"/>
        <dbReference type="ChEBI" id="CHEBI:10329"/>
        <dbReference type="ChEBI" id="CHEBI:15378"/>
        <dbReference type="ChEBI" id="CHEBI:18408"/>
        <dbReference type="ChEBI" id="CHEBI:58115"/>
        <dbReference type="ChEBI" id="CHEBI:60487"/>
        <dbReference type="EC" id="2.7.8.26"/>
    </reaction>
</comment>
<evidence type="ECO:0000313" key="21">
    <source>
        <dbReference type="Proteomes" id="UP000029453"/>
    </source>
</evidence>
<evidence type="ECO:0000256" key="18">
    <source>
        <dbReference type="ARBA" id="ARBA00049504"/>
    </source>
</evidence>
<dbReference type="GO" id="GO:0008818">
    <property type="term" value="F:cobalamin 5'-phosphate synthase activity"/>
    <property type="evidence" value="ECO:0007669"/>
    <property type="project" value="UniProtKB-UniRule"/>
</dbReference>
<keyword evidence="13 19" id="KW-0472">Membrane</keyword>
<evidence type="ECO:0000256" key="19">
    <source>
        <dbReference type="HAMAP-Rule" id="MF_00719"/>
    </source>
</evidence>
<keyword evidence="7 19" id="KW-1003">Cell membrane</keyword>
<comment type="pathway">
    <text evidence="3 19">Cofactor biosynthesis; adenosylcobalamin biosynthesis; adenosylcobalamin from cob(II)yrinate a,c-diamide: step 7/7.</text>
</comment>
<dbReference type="GO" id="GO:0009236">
    <property type="term" value="P:cobalamin biosynthetic process"/>
    <property type="evidence" value="ECO:0007669"/>
    <property type="project" value="UniProtKB-UniRule"/>
</dbReference>
<dbReference type="PANTHER" id="PTHR34148">
    <property type="entry name" value="ADENOSYLCOBINAMIDE-GDP RIBAZOLETRANSFERASE"/>
    <property type="match status" value="1"/>
</dbReference>
<comment type="subcellular location">
    <subcellularLocation>
        <location evidence="2 19">Cell membrane</location>
        <topology evidence="2 19">Multi-pass membrane protein</topology>
    </subcellularLocation>
</comment>
<evidence type="ECO:0000256" key="2">
    <source>
        <dbReference type="ARBA" id="ARBA00004651"/>
    </source>
</evidence>
<accession>M9M564</accession>
<evidence type="ECO:0000256" key="10">
    <source>
        <dbReference type="ARBA" id="ARBA00022692"/>
    </source>
</evidence>
<feature type="transmembrane region" description="Helical" evidence="19">
    <location>
        <begin position="170"/>
        <end position="198"/>
    </location>
</feature>
<keyword evidence="21" id="KW-1185">Reference proteome</keyword>
<dbReference type="EMBL" id="BALG01000104">
    <property type="protein sequence ID" value="GAC42493.1"/>
    <property type="molecule type" value="Genomic_DNA"/>
</dbReference>
<dbReference type="HAMAP" id="MF_00719">
    <property type="entry name" value="CobS"/>
    <property type="match status" value="1"/>
</dbReference>
<dbReference type="UniPathway" id="UPA00148">
    <property type="reaction ID" value="UER00238"/>
</dbReference>
<evidence type="ECO:0000256" key="9">
    <source>
        <dbReference type="ARBA" id="ARBA00022679"/>
    </source>
</evidence>
<reference evidence="20 21" key="1">
    <citation type="submission" date="2012-10" db="EMBL/GenBank/DDBJ databases">
        <title>Draft Genome Sequence of Paenibacillus popilliae ATCC 14706T.</title>
        <authorList>
            <person name="Iiyama K."/>
            <person name="Mori K."/>
            <person name="Mon H."/>
            <person name="Chieda Y."/>
            <person name="Lee J.M."/>
            <person name="Kusakabe T."/>
            <person name="Tashiro K."/>
            <person name="Asano S."/>
            <person name="Yasunaga-Aoki C."/>
            <person name="Shimizu S."/>
        </authorList>
    </citation>
    <scope>NUCLEOTIDE SEQUENCE [LARGE SCALE GENOMIC DNA]</scope>
    <source>
        <strain evidence="20 21">ATCC 14706</strain>
    </source>
</reference>
<feature type="transmembrane region" description="Helical" evidence="19">
    <location>
        <begin position="138"/>
        <end position="158"/>
    </location>
</feature>
<dbReference type="EC" id="2.7.8.26" evidence="5 19"/>
<feature type="transmembrane region" description="Helical" evidence="19">
    <location>
        <begin position="218"/>
        <end position="239"/>
    </location>
</feature>
<comment type="catalytic activity">
    <reaction evidence="18 19">
        <text>alpha-ribazole 5'-phosphate + adenosylcob(III)inamide-GDP = adenosylcob(III)alamin 5'-phosphate + GMP + H(+)</text>
        <dbReference type="Rhea" id="RHEA:23560"/>
        <dbReference type="ChEBI" id="CHEBI:15378"/>
        <dbReference type="ChEBI" id="CHEBI:57918"/>
        <dbReference type="ChEBI" id="CHEBI:58115"/>
        <dbReference type="ChEBI" id="CHEBI:60487"/>
        <dbReference type="ChEBI" id="CHEBI:60493"/>
        <dbReference type="EC" id="2.7.8.26"/>
    </reaction>
</comment>
<evidence type="ECO:0000256" key="3">
    <source>
        <dbReference type="ARBA" id="ARBA00004663"/>
    </source>
</evidence>
<dbReference type="NCBIfam" id="TIGR00317">
    <property type="entry name" value="cobS"/>
    <property type="match status" value="1"/>
</dbReference>
<comment type="cofactor">
    <cofactor evidence="1 19">
        <name>Mg(2+)</name>
        <dbReference type="ChEBI" id="CHEBI:18420"/>
    </cofactor>
</comment>
<feature type="transmembrane region" description="Helical" evidence="19">
    <location>
        <begin position="110"/>
        <end position="132"/>
    </location>
</feature>
<evidence type="ECO:0000256" key="7">
    <source>
        <dbReference type="ARBA" id="ARBA00022475"/>
    </source>
</evidence>
<evidence type="ECO:0000256" key="6">
    <source>
        <dbReference type="ARBA" id="ARBA00015850"/>
    </source>
</evidence>
<sequence length="282" mass="29702">MKRTWQGLVAALQFLTRIPVPFSVPFTNEVLKRSTFFFPLAGFFIGGLVWAAGWGLLHLLPVFPAAALTLTLAVALTGGLHMDGWMDTADGVLSSRSRERMLEIMKDSRSGAMGVIACVLLLLIKWTLLVSLMELGLWNGWVVIPFIWSRVAMVLALASKPQARPEEGLGGYFLGVNAGHVAIAYMLGFALAAVAVAATGTADAGRSLSALTGLGLSSSAAAIVMSVAAPLLCTAGACLPLQYLSRKLGGLTGDTYGAINEWTEAVGLLLLLLAATGKGWRI</sequence>
<dbReference type="Pfam" id="PF02654">
    <property type="entry name" value="CobS"/>
    <property type="match status" value="1"/>
</dbReference>
<comment type="function">
    <text evidence="14 19">Joins adenosylcobinamide-GDP and alpha-ribazole to generate adenosylcobalamin (Ado-cobalamin). Also synthesizes adenosylcobalamin 5'-phosphate from adenosylcobinamide-GDP and alpha-ribazole 5'-phosphate.</text>
</comment>